<dbReference type="SUPFAM" id="SSF52540">
    <property type="entry name" value="P-loop containing nucleoside triphosphate hydrolases"/>
    <property type="match status" value="1"/>
</dbReference>
<proteinExistence type="predicted"/>
<feature type="transmembrane region" description="Helical" evidence="1">
    <location>
        <begin position="241"/>
        <end position="268"/>
    </location>
</feature>
<gene>
    <name evidence="2" type="ORF">BECKLFY1418B_GA0070995_101614</name>
</gene>
<reference evidence="2" key="1">
    <citation type="submission" date="2019-02" db="EMBL/GenBank/DDBJ databases">
        <authorList>
            <person name="Gruber-Vodicka R. H."/>
            <person name="Seah K. B. B."/>
        </authorList>
    </citation>
    <scope>NUCLEOTIDE SEQUENCE</scope>
    <source>
        <strain evidence="2">BECK_M7</strain>
    </source>
</reference>
<keyword evidence="1" id="KW-1133">Transmembrane helix</keyword>
<accession>A0A450UBK2</accession>
<keyword evidence="1" id="KW-0812">Transmembrane</keyword>
<organism evidence="2">
    <name type="scientific">Candidatus Kentrum sp. LFY</name>
    <dbReference type="NCBI Taxonomy" id="2126342"/>
    <lineage>
        <taxon>Bacteria</taxon>
        <taxon>Pseudomonadati</taxon>
        <taxon>Pseudomonadota</taxon>
        <taxon>Gammaproteobacteria</taxon>
        <taxon>Candidatus Kentrum</taxon>
    </lineage>
</organism>
<dbReference type="EMBL" id="CAADFF010000016">
    <property type="protein sequence ID" value="VFJ89562.1"/>
    <property type="molecule type" value="Genomic_DNA"/>
</dbReference>
<keyword evidence="1" id="KW-0472">Membrane</keyword>
<protein>
    <submittedName>
        <fullName evidence="2">Uncharacterized protein</fullName>
    </submittedName>
</protein>
<dbReference type="AlphaFoldDB" id="A0A450UBK2"/>
<evidence type="ECO:0000313" key="2">
    <source>
        <dbReference type="EMBL" id="VFJ89562.1"/>
    </source>
</evidence>
<sequence>MKGLFLLCETRLLVSLRIFLFLPHGQLLDVFNINSIYFAQIMEYLKIRVGSRKRKDGTPYAVPLYVRKTRKYGKTLEEEPISRKRPILMVGAHGSGKTRWVERLHEKAKEIWGAKVPVEPLYLSGLTPLSAWMDGGPVPNWWNGSKKKSEPLWYKLRQWEKTDLLPRYVAETGAVVFLDDAHKLTGRKLDIAKRCLMPAKIWVVSSSQENRIPPSLRIELMRPDPQVYELSSDVAYDRTGAFIWIFVGMLLIAGFWELAIAVGGLKALAAGRRATRQD</sequence>
<name>A0A450UBK2_9GAMM</name>
<dbReference type="InterPro" id="IPR027417">
    <property type="entry name" value="P-loop_NTPase"/>
</dbReference>
<evidence type="ECO:0000256" key="1">
    <source>
        <dbReference type="SAM" id="Phobius"/>
    </source>
</evidence>